<dbReference type="Gramene" id="ONIVA06G28650.1">
    <property type="protein sequence ID" value="ONIVA06G28650.1"/>
    <property type="gene ID" value="ONIVA06G28650"/>
</dbReference>
<accession>A0A0E0HUU6</accession>
<reference evidence="2" key="2">
    <citation type="submission" date="2018-04" db="EMBL/GenBank/DDBJ databases">
        <title>OnivRS2 (Oryza nivara Reference Sequence Version 2).</title>
        <authorList>
            <person name="Zhang J."/>
            <person name="Kudrna D."/>
            <person name="Lee S."/>
            <person name="Talag J."/>
            <person name="Rajasekar S."/>
            <person name="Welchert J."/>
            <person name="Hsing Y.-I."/>
            <person name="Wing R.A."/>
        </authorList>
    </citation>
    <scope>NUCLEOTIDE SEQUENCE [LARGE SCALE GENOMIC DNA]</scope>
    <source>
        <strain evidence="2">SL10</strain>
    </source>
</reference>
<reference evidence="2" key="1">
    <citation type="submission" date="2015-04" db="UniProtKB">
        <authorList>
            <consortium name="EnsemblPlants"/>
        </authorList>
    </citation>
    <scope>IDENTIFICATION</scope>
    <source>
        <strain evidence="2">SL10</strain>
    </source>
</reference>
<keyword evidence="3" id="KW-1185">Reference proteome</keyword>
<feature type="region of interest" description="Disordered" evidence="1">
    <location>
        <begin position="249"/>
        <end position="294"/>
    </location>
</feature>
<evidence type="ECO:0000313" key="2">
    <source>
        <dbReference type="EnsemblPlants" id="ONIVA06G28650.1"/>
    </source>
</evidence>
<evidence type="ECO:0000313" key="3">
    <source>
        <dbReference type="Proteomes" id="UP000006591"/>
    </source>
</evidence>
<protein>
    <submittedName>
        <fullName evidence="2">Uncharacterized protein</fullName>
    </submittedName>
</protein>
<dbReference type="EnsemblPlants" id="ONIVA06G28650.1">
    <property type="protein sequence ID" value="ONIVA06G28650.1"/>
    <property type="gene ID" value="ONIVA06G28650"/>
</dbReference>
<sequence>MSYTSYSLSILSHSFLSRTAGTSAGTGGWRVRSARRGERGSTDGADIGAEAEAAWTAAELCGGGGAEAAESVVAEAEARFVVRACSGVRFGTAAGRKARASACMSKKRREGGGGGNGSCDPPVTDALSMDSGLREVSLSVVFSVWCLLLLRSQCHGSINVMSPWRLIDIFFVDFYDDVEDGMRENYCKDKAENGRVPDGVAAHRLEPSGAEYNYAAASKGVLAHNREAKGAANFLGATLLRRLYSSAATQLRRHAPPPPPLLRRHTAPPSAPTSAPSAPPHSPHLADRTRRPPVPAFVLVVRERKE</sequence>
<dbReference type="Proteomes" id="UP000006591">
    <property type="component" value="Chromosome 6"/>
</dbReference>
<dbReference type="AlphaFoldDB" id="A0A0E0HUU6"/>
<proteinExistence type="predicted"/>
<dbReference type="HOGENOM" id="CLU_079207_0_0_1"/>
<evidence type="ECO:0000256" key="1">
    <source>
        <dbReference type="SAM" id="MobiDB-lite"/>
    </source>
</evidence>
<name>A0A0E0HUU6_ORYNI</name>
<organism evidence="2">
    <name type="scientific">Oryza nivara</name>
    <name type="common">Indian wild rice</name>
    <name type="synonym">Oryza sativa f. spontanea</name>
    <dbReference type="NCBI Taxonomy" id="4536"/>
    <lineage>
        <taxon>Eukaryota</taxon>
        <taxon>Viridiplantae</taxon>
        <taxon>Streptophyta</taxon>
        <taxon>Embryophyta</taxon>
        <taxon>Tracheophyta</taxon>
        <taxon>Spermatophyta</taxon>
        <taxon>Magnoliopsida</taxon>
        <taxon>Liliopsida</taxon>
        <taxon>Poales</taxon>
        <taxon>Poaceae</taxon>
        <taxon>BOP clade</taxon>
        <taxon>Oryzoideae</taxon>
        <taxon>Oryzeae</taxon>
        <taxon>Oryzinae</taxon>
        <taxon>Oryza</taxon>
    </lineage>
</organism>